<protein>
    <recommendedName>
        <fullName evidence="5">Outer membrane protein beta-barrel domain-containing protein</fullName>
    </recommendedName>
</protein>
<feature type="region of interest" description="Disordered" evidence="1">
    <location>
        <begin position="151"/>
        <end position="237"/>
    </location>
</feature>
<feature type="compositionally biased region" description="Basic residues" evidence="1">
    <location>
        <begin position="169"/>
        <end position="180"/>
    </location>
</feature>
<reference evidence="3 4" key="1">
    <citation type="submission" date="2016-10" db="EMBL/GenBank/DDBJ databases">
        <authorList>
            <person name="de Groot N.N."/>
        </authorList>
    </citation>
    <scope>NUCLEOTIDE SEQUENCE [LARGE SCALE GENOMIC DNA]</scope>
    <source>
        <strain evidence="3 4">CGMCC 1.10076</strain>
    </source>
</reference>
<keyword evidence="2" id="KW-1133">Transmembrane helix</keyword>
<evidence type="ECO:0000256" key="2">
    <source>
        <dbReference type="SAM" id="Phobius"/>
    </source>
</evidence>
<dbReference type="STRING" id="1128970.SAMN04487935_0163"/>
<dbReference type="OrthoDB" id="1319616at2"/>
<feature type="compositionally biased region" description="Basic residues" evidence="1">
    <location>
        <begin position="189"/>
        <end position="214"/>
    </location>
</feature>
<keyword evidence="4" id="KW-1185">Reference proteome</keyword>
<dbReference type="RefSeq" id="WP_091391410.1">
    <property type="nucleotide sequence ID" value="NZ_BKAI01000001.1"/>
</dbReference>
<evidence type="ECO:0000313" key="4">
    <source>
        <dbReference type="Proteomes" id="UP000199580"/>
    </source>
</evidence>
<organism evidence="3 4">
    <name type="scientific">Flavobacterium noncentrifugens</name>
    <dbReference type="NCBI Taxonomy" id="1128970"/>
    <lineage>
        <taxon>Bacteria</taxon>
        <taxon>Pseudomonadati</taxon>
        <taxon>Bacteroidota</taxon>
        <taxon>Flavobacteriia</taxon>
        <taxon>Flavobacteriales</taxon>
        <taxon>Flavobacteriaceae</taxon>
        <taxon>Flavobacterium</taxon>
    </lineage>
</organism>
<proteinExistence type="predicted"/>
<keyword evidence="2" id="KW-0812">Transmembrane</keyword>
<evidence type="ECO:0000313" key="3">
    <source>
        <dbReference type="EMBL" id="SDJ17443.1"/>
    </source>
</evidence>
<gene>
    <name evidence="3" type="ORF">SAMN04487935_0163</name>
</gene>
<dbReference type="Proteomes" id="UP000199580">
    <property type="component" value="Unassembled WGS sequence"/>
</dbReference>
<dbReference type="AlphaFoldDB" id="A0A1G8RKL0"/>
<evidence type="ECO:0008006" key="5">
    <source>
        <dbReference type="Google" id="ProtNLM"/>
    </source>
</evidence>
<sequence length="508" mass="57711">MENKKDIGQAFKDRLNELETAPKDAIWQSIDRDLDKKRKRRIAFFLMSGATAFFILVCSIWLLKGNQKPEVSPAFQNESHLISTENTVQNPETDTVFKNKILRKSQSTTSKKLVNSTEEVDEYEIVTRYKIYVKKTKNIILSKKIVWPNSKKTEKENNKKALPAFSKASKSKIQKNKKTGSSKLFLKSGKFKSHSGKNIKNGKHQKLANSKKNRVQSAKSKEKIAPNNTQNDKELTSEIPKQIEETVSEILQQTALDSACVETTDTVSKKKKRILKERPEAKPQQEENNDQVFISVYVGPEYYNTLSKSSPLLKNGINFDKKGSINLNYGMYVRGMYNEKLGLRFGIVKTDTKFTTTIQNDTGSAWALSNTSIQDFNINEDTFKNYFSESEKIDLIQKVNYLEFPLEAYYVIQDENKIGMDGFAGFSTYFLTQNKVFAASSSQSSIEIGEAKNMKKVGFSLNVGLILHYKLNDSLRLEAMPFLKYQVKSADGFSPLMVSLQAGLSYKL</sequence>
<evidence type="ECO:0000256" key="1">
    <source>
        <dbReference type="SAM" id="MobiDB-lite"/>
    </source>
</evidence>
<keyword evidence="2" id="KW-0472">Membrane</keyword>
<dbReference type="EMBL" id="FNEZ01000001">
    <property type="protein sequence ID" value="SDJ17443.1"/>
    <property type="molecule type" value="Genomic_DNA"/>
</dbReference>
<name>A0A1G8RKL0_9FLAO</name>
<feature type="transmembrane region" description="Helical" evidence="2">
    <location>
        <begin position="42"/>
        <end position="63"/>
    </location>
</feature>
<accession>A0A1G8RKL0</accession>